<evidence type="ECO:0000313" key="2">
    <source>
        <dbReference type="EMBL" id="RPA77563.1"/>
    </source>
</evidence>
<accession>A0A3N4HUL5</accession>
<protein>
    <submittedName>
        <fullName evidence="2">Uncharacterized protein</fullName>
    </submittedName>
</protein>
<feature type="compositionally biased region" description="Polar residues" evidence="1">
    <location>
        <begin position="478"/>
        <end position="490"/>
    </location>
</feature>
<reference evidence="2 3" key="1">
    <citation type="journal article" date="2018" name="Nat. Ecol. Evol.">
        <title>Pezizomycetes genomes reveal the molecular basis of ectomycorrhizal truffle lifestyle.</title>
        <authorList>
            <person name="Murat C."/>
            <person name="Payen T."/>
            <person name="Noel B."/>
            <person name="Kuo A."/>
            <person name="Morin E."/>
            <person name="Chen J."/>
            <person name="Kohler A."/>
            <person name="Krizsan K."/>
            <person name="Balestrini R."/>
            <person name="Da Silva C."/>
            <person name="Montanini B."/>
            <person name="Hainaut M."/>
            <person name="Levati E."/>
            <person name="Barry K.W."/>
            <person name="Belfiori B."/>
            <person name="Cichocki N."/>
            <person name="Clum A."/>
            <person name="Dockter R.B."/>
            <person name="Fauchery L."/>
            <person name="Guy J."/>
            <person name="Iotti M."/>
            <person name="Le Tacon F."/>
            <person name="Lindquist E.A."/>
            <person name="Lipzen A."/>
            <person name="Malagnac F."/>
            <person name="Mello A."/>
            <person name="Molinier V."/>
            <person name="Miyauchi S."/>
            <person name="Poulain J."/>
            <person name="Riccioni C."/>
            <person name="Rubini A."/>
            <person name="Sitrit Y."/>
            <person name="Splivallo R."/>
            <person name="Traeger S."/>
            <person name="Wang M."/>
            <person name="Zifcakova L."/>
            <person name="Wipf D."/>
            <person name="Zambonelli A."/>
            <person name="Paolocci F."/>
            <person name="Nowrousian M."/>
            <person name="Ottonello S."/>
            <person name="Baldrian P."/>
            <person name="Spatafora J.W."/>
            <person name="Henrissat B."/>
            <person name="Nagy L.G."/>
            <person name="Aury J.M."/>
            <person name="Wincker P."/>
            <person name="Grigoriev I.V."/>
            <person name="Bonfante P."/>
            <person name="Martin F.M."/>
        </authorList>
    </citation>
    <scope>NUCLEOTIDE SEQUENCE [LARGE SCALE GENOMIC DNA]</scope>
    <source>
        <strain evidence="2 3">RN42</strain>
    </source>
</reference>
<name>A0A3N4HUL5_ASCIM</name>
<proteinExistence type="predicted"/>
<organism evidence="2 3">
    <name type="scientific">Ascobolus immersus RN42</name>
    <dbReference type="NCBI Taxonomy" id="1160509"/>
    <lineage>
        <taxon>Eukaryota</taxon>
        <taxon>Fungi</taxon>
        <taxon>Dikarya</taxon>
        <taxon>Ascomycota</taxon>
        <taxon>Pezizomycotina</taxon>
        <taxon>Pezizomycetes</taxon>
        <taxon>Pezizales</taxon>
        <taxon>Ascobolaceae</taxon>
        <taxon>Ascobolus</taxon>
    </lineage>
</organism>
<gene>
    <name evidence="2" type="ORF">BJ508DRAFT_310032</name>
</gene>
<sequence length="561" mass="63500">MPNPARSAQQAIRRLRLMGLRIFVTGRLGVRERPLLLDLAIIRRNHDGGERLRNRVSKELLVVASESSRIIILGRAPLLLMRMSTSKRKDGQLASDGDALSSEVQVKESSSAKILAPRAKGTAELSKLSVTSSAGSGVTRHKRLLQPEQPMERYRHTKLVVLQTDATLKMAHASPTDVKMVLTLAVPSRLLLVQDPLAFPLTTPYCFARCACAGFEWQTRYPPTNYSKRSKSRRVMLSKALSKFRLFTRLLFQKLLKLWITFFQSSHSCLTGISARDEINETHHPRKQPGTKLRSSEEFRPLLQARYVRISKTDTSSPNRPHGKSSQTSSGWIAYERMGFGRRGRSRARELICEKRAEMKFPAPFMGEDGWVDCEEGCPCTDHPVQDDMAFAEGHQDAMEDHMEEPECLNDDHRFVGNEELDSKKERLELSQKSSSRQGLCRNNSYITRDVSTPQHDVIDELSEPLVSTISTAQQAPIVSQASQHSSSKWQIRPSGEKIKQPDSRTERLPINRTERLPIKSVARRSSPQTTAKNGLVLSTMKVETEAKRQLWSAREEWHSR</sequence>
<feature type="region of interest" description="Disordered" evidence="1">
    <location>
        <begin position="424"/>
        <end position="447"/>
    </location>
</feature>
<feature type="region of interest" description="Disordered" evidence="1">
    <location>
        <begin position="478"/>
        <end position="534"/>
    </location>
</feature>
<feature type="compositionally biased region" description="Basic and acidic residues" evidence="1">
    <location>
        <begin position="495"/>
        <end position="518"/>
    </location>
</feature>
<dbReference type="Proteomes" id="UP000275078">
    <property type="component" value="Unassembled WGS sequence"/>
</dbReference>
<dbReference type="AlphaFoldDB" id="A0A3N4HUL5"/>
<keyword evidence="3" id="KW-1185">Reference proteome</keyword>
<evidence type="ECO:0000313" key="3">
    <source>
        <dbReference type="Proteomes" id="UP000275078"/>
    </source>
</evidence>
<feature type="compositionally biased region" description="Polar residues" evidence="1">
    <location>
        <begin position="431"/>
        <end position="447"/>
    </location>
</feature>
<feature type="compositionally biased region" description="Polar residues" evidence="1">
    <location>
        <begin position="524"/>
        <end position="533"/>
    </location>
</feature>
<evidence type="ECO:0000256" key="1">
    <source>
        <dbReference type="SAM" id="MobiDB-lite"/>
    </source>
</evidence>
<dbReference type="EMBL" id="ML119724">
    <property type="protein sequence ID" value="RPA77563.1"/>
    <property type="molecule type" value="Genomic_DNA"/>
</dbReference>